<dbReference type="InterPro" id="IPR047057">
    <property type="entry name" value="MerR_fam"/>
</dbReference>
<dbReference type="EMBL" id="JQCA01000043">
    <property type="protein sequence ID" value="KRO04160.1"/>
    <property type="molecule type" value="Genomic_DNA"/>
</dbReference>
<keyword evidence="1" id="KW-0805">Transcription regulation</keyword>
<organism evidence="6 7">
    <name type="scientific">Levilactobacillus paucivorans</name>
    <dbReference type="NCBI Taxonomy" id="616990"/>
    <lineage>
        <taxon>Bacteria</taxon>
        <taxon>Bacillati</taxon>
        <taxon>Bacillota</taxon>
        <taxon>Bacilli</taxon>
        <taxon>Lactobacillales</taxon>
        <taxon>Lactobacillaceae</taxon>
        <taxon>Levilactobacillus</taxon>
    </lineage>
</organism>
<dbReference type="SUPFAM" id="SSF46955">
    <property type="entry name" value="Putative DNA-binding domain"/>
    <property type="match status" value="1"/>
</dbReference>
<dbReference type="Gene3D" id="1.10.1660.10">
    <property type="match status" value="1"/>
</dbReference>
<dbReference type="PANTHER" id="PTHR30204">
    <property type="entry name" value="REDOX-CYCLING DRUG-SENSING TRANSCRIPTIONAL ACTIVATOR SOXR"/>
    <property type="match status" value="1"/>
</dbReference>
<comment type="caution">
    <text evidence="6">The sequence shown here is derived from an EMBL/GenBank/DDBJ whole genome shotgun (WGS) entry which is preliminary data.</text>
</comment>
<keyword evidence="3" id="KW-0010">Activator</keyword>
<protein>
    <submittedName>
        <fullName evidence="6">MerR family transcriptional regulator</fullName>
    </submittedName>
</protein>
<dbReference type="InterPro" id="IPR009061">
    <property type="entry name" value="DNA-bd_dom_put_sf"/>
</dbReference>
<evidence type="ECO:0000256" key="3">
    <source>
        <dbReference type="ARBA" id="ARBA00023159"/>
    </source>
</evidence>
<dbReference type="SUPFAM" id="SSF89082">
    <property type="entry name" value="Antibiotic binding domain of TipA-like multidrug resistance regulators"/>
    <property type="match status" value="1"/>
</dbReference>
<evidence type="ECO:0000256" key="1">
    <source>
        <dbReference type="ARBA" id="ARBA00023015"/>
    </source>
</evidence>
<dbReference type="AlphaFoldDB" id="A0A0R2LX82"/>
<dbReference type="PATRIC" id="fig|616990.3.peg.1779"/>
<dbReference type="InterPro" id="IPR036244">
    <property type="entry name" value="TipA-like_antibiotic-bd"/>
</dbReference>
<dbReference type="GO" id="GO:0003677">
    <property type="term" value="F:DNA binding"/>
    <property type="evidence" value="ECO:0007669"/>
    <property type="project" value="UniProtKB-KW"/>
</dbReference>
<name>A0A0R2LX82_9LACO</name>
<sequence length="256" mass="29223">MGLVTTSIQELARLAKVSPRTLRYYDQIGLLPAKRNPQNGYREYDASAVDRLQIIRYFQLFGFSLTAIQKLLDQSPARQTAALAQQRQRLLDEREHLTTLLTTLDRILAARNGGPQMTDSEKFSAFKQEQLTTNDREFGQEARDRYGTAAVDTSQRKFAALSETDYQAMQACEQRLLTNLKTVAQSGDLTSDLAQQVFNDHKTWLCFTWNNYSAETHRGLAELYLSDERFASYYNDRVGLPNATTTLVAIIRRYAQ</sequence>
<evidence type="ECO:0000259" key="5">
    <source>
        <dbReference type="PROSITE" id="PS50937"/>
    </source>
</evidence>
<keyword evidence="7" id="KW-1185">Reference proteome</keyword>
<dbReference type="PANTHER" id="PTHR30204:SF90">
    <property type="entry name" value="HTH-TYPE TRANSCRIPTIONAL ACTIVATOR MTA"/>
    <property type="match status" value="1"/>
</dbReference>
<proteinExistence type="predicted"/>
<dbReference type="Pfam" id="PF07739">
    <property type="entry name" value="TipAS"/>
    <property type="match status" value="1"/>
</dbReference>
<dbReference type="SMART" id="SM00422">
    <property type="entry name" value="HTH_MERR"/>
    <property type="match status" value="1"/>
</dbReference>
<gene>
    <name evidence="6" type="ORF">IV54_GL001682</name>
</gene>
<dbReference type="CDD" id="cd01106">
    <property type="entry name" value="HTH_TipAL-Mta"/>
    <property type="match status" value="1"/>
</dbReference>
<dbReference type="Pfam" id="PF13411">
    <property type="entry name" value="MerR_1"/>
    <property type="match status" value="1"/>
</dbReference>
<accession>A0A0R2LX82</accession>
<dbReference type="OrthoDB" id="9814833at2"/>
<dbReference type="Gene3D" id="1.10.490.50">
    <property type="entry name" value="Antibiotic binding domain of TipA-like multidrug resistance regulators"/>
    <property type="match status" value="1"/>
</dbReference>
<keyword evidence="4" id="KW-0804">Transcription</keyword>
<evidence type="ECO:0000256" key="2">
    <source>
        <dbReference type="ARBA" id="ARBA00023125"/>
    </source>
</evidence>
<dbReference type="InterPro" id="IPR000551">
    <property type="entry name" value="MerR-type_HTH_dom"/>
</dbReference>
<feature type="domain" description="HTH merR-type" evidence="5">
    <location>
        <begin position="5"/>
        <end position="74"/>
    </location>
</feature>
<dbReference type="PRINTS" id="PR00040">
    <property type="entry name" value="HTHMERR"/>
</dbReference>
<dbReference type="GO" id="GO:0003700">
    <property type="term" value="F:DNA-binding transcription factor activity"/>
    <property type="evidence" value="ECO:0007669"/>
    <property type="project" value="InterPro"/>
</dbReference>
<evidence type="ECO:0000256" key="4">
    <source>
        <dbReference type="ARBA" id="ARBA00023163"/>
    </source>
</evidence>
<dbReference type="STRING" id="616990.IV54_GL001682"/>
<evidence type="ECO:0000313" key="7">
    <source>
        <dbReference type="Proteomes" id="UP000051906"/>
    </source>
</evidence>
<reference evidence="6 7" key="1">
    <citation type="journal article" date="2015" name="Genome Announc.">
        <title>Expanding the biotechnology potential of lactobacilli through comparative genomics of 213 strains and associated genera.</title>
        <authorList>
            <person name="Sun Z."/>
            <person name="Harris H.M."/>
            <person name="McCann A."/>
            <person name="Guo C."/>
            <person name="Argimon S."/>
            <person name="Zhang W."/>
            <person name="Yang X."/>
            <person name="Jeffery I.B."/>
            <person name="Cooney J.C."/>
            <person name="Kagawa T.F."/>
            <person name="Liu W."/>
            <person name="Song Y."/>
            <person name="Salvetti E."/>
            <person name="Wrobel A."/>
            <person name="Rasinkangas P."/>
            <person name="Parkhill J."/>
            <person name="Rea M.C."/>
            <person name="O'Sullivan O."/>
            <person name="Ritari J."/>
            <person name="Douillard F.P."/>
            <person name="Paul Ross R."/>
            <person name="Yang R."/>
            <person name="Briner A.E."/>
            <person name="Felis G.E."/>
            <person name="de Vos W.M."/>
            <person name="Barrangou R."/>
            <person name="Klaenhammer T.R."/>
            <person name="Caufield P.W."/>
            <person name="Cui Y."/>
            <person name="Zhang H."/>
            <person name="O'Toole P.W."/>
        </authorList>
    </citation>
    <scope>NUCLEOTIDE SEQUENCE [LARGE SCALE GENOMIC DNA]</scope>
    <source>
        <strain evidence="6 7">DSM 22467</strain>
    </source>
</reference>
<dbReference type="InterPro" id="IPR012925">
    <property type="entry name" value="TipAS_dom"/>
</dbReference>
<evidence type="ECO:0000313" key="6">
    <source>
        <dbReference type="EMBL" id="KRO04160.1"/>
    </source>
</evidence>
<dbReference type="Proteomes" id="UP000051906">
    <property type="component" value="Unassembled WGS sequence"/>
</dbReference>
<keyword evidence="2" id="KW-0238">DNA-binding</keyword>
<dbReference type="PROSITE" id="PS50937">
    <property type="entry name" value="HTH_MERR_2"/>
    <property type="match status" value="1"/>
</dbReference>